<keyword evidence="6" id="KW-1185">Reference proteome</keyword>
<proteinExistence type="predicted"/>
<dbReference type="EMBL" id="KQ459592">
    <property type="protein sequence ID" value="KPI96894.1"/>
    <property type="molecule type" value="Genomic_DNA"/>
</dbReference>
<sequence>MSEVPPLQCESSGSSAEGSSGEEAGPLGGSHASPYASELSDPHPPDDDGYEADVEAGKLADKLAGKLAGRDLAHTASVLGGLPGERLRFSHTRLVDARRVLQNEAHFSDYQSPMEALCGERAAPGPALAHPELCLVVVDILSQLVQRWVPPLANRNPDVRIDELVVCVRVVEEESNNGTQESLERVCGGLARALAARLAGGGAPAGLLRRLLAPPAAALLRRTDPRLAELQHSILELIHVVASQSVEPRELAALLRLAAADRPPLGALLSALRRLLAHADPCTPDFALQFPLPLHPRSSDGESPLKHQKFTIRLVARNRSLVATDARAPCGAGAARCTVDGANWGPWLQGFALVLWLQPLPEAKCEDYDEVDRAAPMGEEAEETKEAVGERGEAEAAVHVLSLGQDSLTFELWLNVATGVPSVRLSRGVGVGVAECGGGGARALCEGSAACRLRAARWSCLALNVREAVLRRKIHIQASWCARCRRRACRWGRWGGAGAAWRLGPLALYRAPVLSAPAALHLAAHGPDHACQVMCEEPNYSAILRPDVLDMNVDWEQVFEIPAAALRELHDQLLATYSAHAHDHVNLYQQVSAPQTVSGFSGRGGGCAGSGVADTLRVQWKAEARVQRHRGFAPALLLLGGPEILLYLFARVVEAGGCAEQQAAALGVALRAGRADARLHAALYARDALQLLLPVLAAPSCRVSHHMLKEILDVACTGSLLSVSGQSVRLAARADCALREPRLLLLLLRAWPHLHTVQVSWEVEGGEVTENGSLWALALEAICALLRDGPRRAFNQHQAARAHLLRHLLLACKERFLNSDSGPLSTSASNSLVELVRALVGTPPLPAHLALLCDFLLLMHQASDTFVTHSRANFYFLLTAESPESSEFNFLTFINKRKNKQHKLRRSLERLALNDPPEGVESSEGTEGAEGAADDTHRAHNTKHMKGLINAHIRDSRKENGAAAQTNGTPVGASDAVGEVGEVGEVGAVGSASGGGGAEALSGYVLVDEDELRHTTVELYTGGIYHQRRVRAGAEPGWTACAGLLLLLRDSLAALPDHLLAQTVCGPVLAESLVVLANHRTACVRAAVVRCVCALQRRAPRALAATATAAGAHYYAHLADQISLYPGSWELATACAALLTKCDVPLEDQLDDDIWVELGEEAAQRGAPLLALLPACLHSVPLAHNVALLLRRLVVKVSLKALTDVALAEVVVRAVRDVGRMDEEFEGRDLLLEDLYDLLNKVAVKALASNHTMQSAVDIHQQLRYVAGGARGRGAAGVRRLARAAEAALFAAQLDHLEAHLDHCYATHNKHTNYFANGASGSGEQRAKWWAGWGAECAAQLQELFWWAASPAAGARALQPALLRALYRAPRAALAHLAPKDPTGMHKVRPRRVDSATASHFLSSTSALRAFVHQLSAYLLIMLQHVHAAGDAGGAGVELAITDWARDATGPTQAGLPERMPCDALPAEAERFLAEDEERWTKASTGPRQRAAVGKAVFTREGLAARCTESAMAVTRRVVEAQNCERKQFLEHLRRAHAAAALAAARWRRLIDTHTHERGVWHNPSGWPAAWQLDSTEGPGRIRVRLRRAHLRIPARCFQPHARYKAEVALQPGPLRSVLGPLLSGARHGGLAARLQPTESVAFMARVHHVTVDRETSGELLLSDRCIHFVPEWCGEAGEVGEAGGEGGEGEGESCAAQSWALGSVARVCPRRWCLQERAAELFLLSGHAHLLAFAATAERDAFLRALDAAHLPNRTEQESLSDVMNQWRNGTITNWEYLMALNGLAGRSYNDLMQYPVLPFIIADYTSKMLDLHEPASFRDLSKPMAVQNKKREQHYINTYNDLKAARREGCSPLLSRQPHHYASLYSNSGGVLHYLVRVPPFTELFLNYQDNNFDMPDRTFHSLATTWRLITHDSPTDVKELIPELFYLPEMFYNDEGDTVQGWSWACGSAARASTRWSFRAGRRTRASSRWRTGRRSRLRSSPSACPSGQVRTRTRTLTLTTARSNTPQVYPLHVAFVCRQTEVMAGVSGVRWGRYCGSPELGAPAVAARRQLAAAARLVPLPAPHVRAAAACAHHCAPLPYEEGPGGGAGGGLALLTWGHADGALRLRTRRDAAPVPLLHLPPLERVTQVSTCCTVGSWSWPAFVGLSSGRVLALRPAGTTGGAGARCSVRQLLAHRAPIAALCVCARATLLVSADTTGLLLLWDLNRLSYIRTLPNRERLPVTQVAVSETLSDVASVHELQPAEHTPRHTTEHTAECAEAAPEDGEADGDAYERDAPHKYQSLIRVHTVNGRFVGSVKVSEVVTCICYSNAPEGASVNCIAAGLRSGEVRLYSSWDLQLVRTLPAPQAAPAPLLSLSYSEDSLVLFAAHAGGLLLAWEAPHARAHPPRIVLATALL</sequence>
<protein>
    <submittedName>
        <fullName evidence="5">Lysosomal-trafficking regulator</fullName>
    </submittedName>
</protein>
<evidence type="ECO:0000256" key="1">
    <source>
        <dbReference type="PROSITE-ProRule" id="PRU00221"/>
    </source>
</evidence>
<feature type="region of interest" description="Disordered" evidence="2">
    <location>
        <begin position="1"/>
        <end position="52"/>
    </location>
</feature>
<evidence type="ECO:0000313" key="6">
    <source>
        <dbReference type="Proteomes" id="UP000053268"/>
    </source>
</evidence>
<reference evidence="5 6" key="1">
    <citation type="journal article" date="2015" name="Nat. Commun.">
        <title>Outbred genome sequencing and CRISPR/Cas9 gene editing in butterflies.</title>
        <authorList>
            <person name="Li X."/>
            <person name="Fan D."/>
            <person name="Zhang W."/>
            <person name="Liu G."/>
            <person name="Zhang L."/>
            <person name="Zhao L."/>
            <person name="Fang X."/>
            <person name="Chen L."/>
            <person name="Dong Y."/>
            <person name="Chen Y."/>
            <person name="Ding Y."/>
            <person name="Zhao R."/>
            <person name="Feng M."/>
            <person name="Zhu Y."/>
            <person name="Feng Y."/>
            <person name="Jiang X."/>
            <person name="Zhu D."/>
            <person name="Xiang H."/>
            <person name="Feng X."/>
            <person name="Li S."/>
            <person name="Wang J."/>
            <person name="Zhang G."/>
            <person name="Kronforst M.R."/>
            <person name="Wang W."/>
        </authorList>
    </citation>
    <scope>NUCLEOTIDE SEQUENCE [LARGE SCALE GENOMIC DNA]</scope>
    <source>
        <strain evidence="5">Ya'a_city_454_Px</strain>
        <tissue evidence="5">Whole body</tissue>
    </source>
</reference>
<dbReference type="PANTHER" id="PTHR13743">
    <property type="entry name" value="BEIGE/BEACH-RELATED"/>
    <property type="match status" value="1"/>
</dbReference>
<dbReference type="PROSITE" id="PS51783">
    <property type="entry name" value="PH_BEACH"/>
    <property type="match status" value="1"/>
</dbReference>
<dbReference type="Pfam" id="PF14844">
    <property type="entry name" value="PH_BEACH"/>
    <property type="match status" value="1"/>
</dbReference>
<dbReference type="Gene3D" id="2.30.29.30">
    <property type="entry name" value="Pleckstrin-homology domain (PH domain)/Phosphotyrosine-binding domain (PTB)"/>
    <property type="match status" value="1"/>
</dbReference>
<dbReference type="SUPFAM" id="SSF81837">
    <property type="entry name" value="BEACH domain"/>
    <property type="match status" value="1"/>
</dbReference>
<dbReference type="SMART" id="SM01026">
    <property type="entry name" value="Beach"/>
    <property type="match status" value="1"/>
</dbReference>
<dbReference type="InterPro" id="IPR036322">
    <property type="entry name" value="WD40_repeat_dom_sf"/>
</dbReference>
<organism evidence="5 6">
    <name type="scientific">Papilio xuthus</name>
    <name type="common">Asian swallowtail butterfly</name>
    <dbReference type="NCBI Taxonomy" id="66420"/>
    <lineage>
        <taxon>Eukaryota</taxon>
        <taxon>Metazoa</taxon>
        <taxon>Ecdysozoa</taxon>
        <taxon>Arthropoda</taxon>
        <taxon>Hexapoda</taxon>
        <taxon>Insecta</taxon>
        <taxon>Pterygota</taxon>
        <taxon>Neoptera</taxon>
        <taxon>Endopterygota</taxon>
        <taxon>Lepidoptera</taxon>
        <taxon>Glossata</taxon>
        <taxon>Ditrysia</taxon>
        <taxon>Papilionoidea</taxon>
        <taxon>Papilionidae</taxon>
        <taxon>Papilioninae</taxon>
        <taxon>Papilio</taxon>
    </lineage>
</organism>
<dbReference type="InterPro" id="IPR036372">
    <property type="entry name" value="BEACH_dom_sf"/>
</dbReference>
<dbReference type="InterPro" id="IPR023362">
    <property type="entry name" value="PH-BEACH_dom"/>
</dbReference>
<dbReference type="STRING" id="66420.A0A194PVV7"/>
<feature type="compositionally biased region" description="Low complexity" evidence="2">
    <location>
        <begin position="10"/>
        <end position="25"/>
    </location>
</feature>
<feature type="repeat" description="WD" evidence="1">
    <location>
        <begin position="2176"/>
        <end position="2217"/>
    </location>
</feature>
<dbReference type="PROSITE" id="PS50197">
    <property type="entry name" value="BEACH"/>
    <property type="match status" value="1"/>
</dbReference>
<keyword evidence="1" id="KW-0853">WD repeat</keyword>
<dbReference type="SUPFAM" id="SSF50978">
    <property type="entry name" value="WD40 repeat-like"/>
    <property type="match status" value="1"/>
</dbReference>
<dbReference type="InterPro" id="IPR011993">
    <property type="entry name" value="PH-like_dom_sf"/>
</dbReference>
<dbReference type="PANTHER" id="PTHR13743:SF86">
    <property type="entry name" value="LYSOSOMAL-TRAFFICKING REGULATOR"/>
    <property type="match status" value="1"/>
</dbReference>
<evidence type="ECO:0000313" key="5">
    <source>
        <dbReference type="EMBL" id="KPI96894.1"/>
    </source>
</evidence>
<dbReference type="PROSITE" id="PS50082">
    <property type="entry name" value="WD_REPEATS_2"/>
    <property type="match status" value="1"/>
</dbReference>
<gene>
    <name evidence="5" type="ORF">RR46_05019</name>
</gene>
<feature type="domain" description="BEACH-type PH" evidence="4">
    <location>
        <begin position="1636"/>
        <end position="1748"/>
    </location>
</feature>
<feature type="region of interest" description="Disordered" evidence="2">
    <location>
        <begin position="908"/>
        <end position="940"/>
    </location>
</feature>
<accession>A0A194PVV7</accession>
<name>A0A194PVV7_PAPXU</name>
<dbReference type="InterPro" id="IPR000409">
    <property type="entry name" value="BEACH_dom"/>
</dbReference>
<feature type="domain" description="BEACH" evidence="3">
    <location>
        <begin position="1753"/>
        <end position="2080"/>
    </location>
</feature>
<evidence type="ECO:0000259" key="4">
    <source>
        <dbReference type="PROSITE" id="PS51783"/>
    </source>
</evidence>
<dbReference type="Gene3D" id="2.130.10.10">
    <property type="entry name" value="YVTN repeat-like/Quinoprotein amine dehydrogenase"/>
    <property type="match status" value="1"/>
</dbReference>
<dbReference type="InterPro" id="IPR015943">
    <property type="entry name" value="WD40/YVTN_repeat-like_dom_sf"/>
</dbReference>
<dbReference type="InterPro" id="IPR001680">
    <property type="entry name" value="WD40_rpt"/>
</dbReference>
<feature type="compositionally biased region" description="Low complexity" evidence="2">
    <location>
        <begin position="922"/>
        <end position="931"/>
    </location>
</feature>
<evidence type="ECO:0000259" key="3">
    <source>
        <dbReference type="PROSITE" id="PS50197"/>
    </source>
</evidence>
<dbReference type="Gene3D" id="1.10.1540.10">
    <property type="entry name" value="BEACH domain"/>
    <property type="match status" value="1"/>
</dbReference>
<evidence type="ECO:0000256" key="2">
    <source>
        <dbReference type="SAM" id="MobiDB-lite"/>
    </source>
</evidence>
<dbReference type="SMART" id="SM00320">
    <property type="entry name" value="WD40"/>
    <property type="match status" value="3"/>
</dbReference>
<dbReference type="Proteomes" id="UP000053268">
    <property type="component" value="Unassembled WGS sequence"/>
</dbReference>
<dbReference type="Pfam" id="PF02138">
    <property type="entry name" value="Beach"/>
    <property type="match status" value="1"/>
</dbReference>
<dbReference type="SUPFAM" id="SSF50729">
    <property type="entry name" value="PH domain-like"/>
    <property type="match status" value="1"/>
</dbReference>
<dbReference type="CDD" id="cd06071">
    <property type="entry name" value="Beach"/>
    <property type="match status" value="1"/>
</dbReference>
<dbReference type="InterPro" id="IPR050865">
    <property type="entry name" value="BEACH_Domain"/>
</dbReference>